<name>A0A7J6TGY4_PEROL</name>
<dbReference type="Proteomes" id="UP000553632">
    <property type="component" value="Unassembled WGS sequence"/>
</dbReference>
<dbReference type="AlphaFoldDB" id="A0A7J6TGY4"/>
<proteinExistence type="predicted"/>
<comment type="caution">
    <text evidence="1">The sequence shown here is derived from an EMBL/GenBank/DDBJ whole genome shotgun (WGS) entry which is preliminary data.</text>
</comment>
<dbReference type="EMBL" id="JABANO010011094">
    <property type="protein sequence ID" value="KAF4744042.1"/>
    <property type="molecule type" value="Genomic_DNA"/>
</dbReference>
<sequence length="182" mass="20135">MPVASAPPPTKVANVESFVPDGAFMAEKPDATKWTAISLNIHTDFETAERLGDLTLYPVAGERIIFPTVRLVQTQFLGLPCLMFKEAVGGPDLQQLFITEFSRVAKTMDCLKAYTNSMRVCGTGVEGYVTLGFSGCPWLEDIPLYFVRLCMFNRLRVDCRGGDRPVSAAVKQQESTESERTE</sequence>
<protein>
    <submittedName>
        <fullName evidence="1">Uncharacterized protein</fullName>
    </submittedName>
</protein>
<evidence type="ECO:0000313" key="1">
    <source>
        <dbReference type="EMBL" id="KAF4744042.1"/>
    </source>
</evidence>
<accession>A0A7J6TGY4</accession>
<reference evidence="1 2" key="1">
    <citation type="submission" date="2020-04" db="EMBL/GenBank/DDBJ databases">
        <title>Perkinsus olseni comparative genomics.</title>
        <authorList>
            <person name="Bogema D.R."/>
        </authorList>
    </citation>
    <scope>NUCLEOTIDE SEQUENCE [LARGE SCALE GENOMIC DNA]</scope>
    <source>
        <strain evidence="1 2">ATCC PRA-207</strain>
    </source>
</reference>
<evidence type="ECO:0000313" key="2">
    <source>
        <dbReference type="Proteomes" id="UP000553632"/>
    </source>
</evidence>
<organism evidence="1 2">
    <name type="scientific">Perkinsus olseni</name>
    <name type="common">Perkinsus atlanticus</name>
    <dbReference type="NCBI Taxonomy" id="32597"/>
    <lineage>
        <taxon>Eukaryota</taxon>
        <taxon>Sar</taxon>
        <taxon>Alveolata</taxon>
        <taxon>Perkinsozoa</taxon>
        <taxon>Perkinsea</taxon>
        <taxon>Perkinsida</taxon>
        <taxon>Perkinsidae</taxon>
        <taxon>Perkinsus</taxon>
    </lineage>
</organism>
<gene>
    <name evidence="1" type="ORF">FOZ63_007133</name>
</gene>
<keyword evidence="2" id="KW-1185">Reference proteome</keyword>